<dbReference type="Proteomes" id="UP000326509">
    <property type="component" value="Unassembled WGS sequence"/>
</dbReference>
<protein>
    <submittedName>
        <fullName evidence="1">Uncharacterized protein</fullName>
    </submittedName>
</protein>
<evidence type="ECO:0000313" key="1">
    <source>
        <dbReference type="EMBL" id="GER58665.1"/>
    </source>
</evidence>
<evidence type="ECO:0000313" key="2">
    <source>
        <dbReference type="Proteomes" id="UP000326509"/>
    </source>
</evidence>
<dbReference type="OrthoDB" id="9776951at2"/>
<accession>A0A5J4IMV5</accession>
<dbReference type="InterPro" id="IPR054204">
    <property type="entry name" value="DUF6909"/>
</dbReference>
<dbReference type="Pfam" id="PF21850">
    <property type="entry name" value="DUF6909"/>
    <property type="match status" value="2"/>
</dbReference>
<proteinExistence type="predicted"/>
<comment type="caution">
    <text evidence="1">The sequence shown here is derived from an EMBL/GenBank/DDBJ whole genome shotgun (WGS) entry which is preliminary data.</text>
</comment>
<dbReference type="RefSeq" id="WP_151672729.1">
    <property type="nucleotide sequence ID" value="NZ_BKCG01000001.1"/>
</dbReference>
<organism evidence="1 2">
    <name type="scientific">Patiriisocius marinus</name>
    <dbReference type="NCBI Taxonomy" id="1397112"/>
    <lineage>
        <taxon>Bacteria</taxon>
        <taxon>Pseudomonadati</taxon>
        <taxon>Bacteroidota</taxon>
        <taxon>Flavobacteriia</taxon>
        <taxon>Flavobacteriales</taxon>
        <taxon>Flavobacteriaceae</taxon>
        <taxon>Patiriisocius</taxon>
    </lineage>
</organism>
<gene>
    <name evidence="1" type="ORF">ULMA_07730</name>
</gene>
<keyword evidence="2" id="KW-1185">Reference proteome</keyword>
<name>A0A5J4IMV5_9FLAO</name>
<dbReference type="AlphaFoldDB" id="A0A5J4IMV5"/>
<sequence length="561" mass="63656">MTKLKAHTRSRAQESTGAIERLYITMRHLFNRGFYKPMGVSGESLRDSLLTLRPEIYGSIAEDKIELQGLLYVIDRLPIGIEECRFINLTSDEGYKNSHFEPIIPPKRRRNCYRIDDEQMNIEVTRGRSEIYDILTHLTFLYIESHKIMRAILINEEGGVIRDWKKLEIAVNKKGKLTQEEKEIALTHTANFLGRTFEEVLSVYDAFSCAENEHRFLNIIYYLGKLAIDEVVRDDKRIITFSPVLRERLGHHIHGERWAMNIKQLLDEKGLIQRPIHIISANMHSVMNSLFAERALPVISKKNSQMQLFELLSSSGSSKEREKTMKLALKEGMTYIKDESGTNIDVQVFDTAKLKSLPYGLESTIENEEDTPVIVVMDYAFGEQAYETMDELLKPYVKDNVTQFLNIVSIGIMGKAGILEGGKGDIMIPSAHVFEGTADNYPFKNKLKASDFKDDDVAVFKGSMISVLGTSLQNRDVLKFFYNSTWNVIGLEMEGAHYQKAIQAASRIRGSISKNVKVMYAYYASDNPLETGSTLASGGLGTTGVKPTYVITEKMLKHILD</sequence>
<dbReference type="EMBL" id="BKCG01000001">
    <property type="protein sequence ID" value="GER58665.1"/>
    <property type="molecule type" value="Genomic_DNA"/>
</dbReference>
<reference evidence="1 2" key="1">
    <citation type="submission" date="2019-08" db="EMBL/GenBank/DDBJ databases">
        <title>Draft genome sequence of Ulvibacter marinus type strain NBRC 109484.</title>
        <authorList>
            <person name="Kawano K."/>
            <person name="Ushijima N."/>
            <person name="Kihara M."/>
            <person name="Itoh H."/>
        </authorList>
    </citation>
    <scope>NUCLEOTIDE SEQUENCE [LARGE SCALE GENOMIC DNA]</scope>
    <source>
        <strain evidence="1 2">NBRC 109484</strain>
    </source>
</reference>